<protein>
    <submittedName>
        <fullName evidence="2">Uncharacterized protein</fullName>
    </submittedName>
</protein>
<evidence type="ECO:0000256" key="1">
    <source>
        <dbReference type="SAM" id="MobiDB-lite"/>
    </source>
</evidence>
<feature type="compositionally biased region" description="Basic residues" evidence="1">
    <location>
        <begin position="170"/>
        <end position="184"/>
    </location>
</feature>
<feature type="region of interest" description="Disordered" evidence="1">
    <location>
        <begin position="153"/>
        <end position="184"/>
    </location>
</feature>
<sequence>MPPSSPSPDKHSKPSLLQQPRSRRVVVLIAMTDQTTDGLGHVLHLETDPYPDLVLLLEVVQLVQYGQMSTDAPGLLRLCGHDLPLSGTVLMGLQTAEHHQSRPTLQEVKETVASFFHSCQTIESQVPPPQLPIPKCETLRNLTLEFGSTAVNREAGSTTTRRPELDISRRRGNRGNQGRRTRRMRKACKSRDMLSGTISGEILPQTVEHVLIPQNLPPLLSNPVSPFLPTNQTLMSNSDDDDALYPRPPQQLINEALKLETCSNSKAPVLLQKISRVRIRIGLTRWNETKAEFPEGVTYEAADFNILRRMFLEQYETWQLSVAPLPEAPAELLGIRRRRATTTPAQPAVDVQVPPPLPPVNGNQQMIDGQAASSPLSISDTLARPPVTPIRPVITQLPLSAWLSTQGARLARLLPNMPFTPRTPTPTPEQTRPGDYPSPELRAIAAEQERAFFNTTYLEEDAFIADSESLQADADCDETALVIYPSFLDSSPPPPAGRPESLYSDDIDDVQLFPDIQLVPPHLYWPDQDRVEENERPEMSYYPHQPLFTARHPARSVFGQEPRKELFPSSSPEVLSEAEVPKEPSDVSNLLFPEEDDDTWLLPPTVVPPQNHVNPPFPLHHSPLQTSPTVCGHSPNELYDHLPSVPSEILSSVVATATSLAPMATLSAEQFASLLTSVEGLFNARAPEKKVSFKDANVAIFHPNLPVDATHPAGRSCVVNGKTYYRSPRLMVAEIRSQKTVMNPAELARSLPSKLEGPARTWWRDILSQTERDAIIKDETCATWESKLLEQFDRDQEDPLAQLYENKFTVARLKNGDDLFSWALEQAAQITEAGITSAHRVKTLYSCLDPVLKNEFGPPGTATMTEYISSIQSKASVFRQKLLQQDAEHKVRESRTVSDILGVLRSVQQQRPVAMQQAPAPPPYSQPPRPYTAPTPSSFQPPPPPPSLNISVQPFSGRPCRHCNGAHMDNTCPQRPGSRPCRFCGGAHFDHVCAQKPAGFKNCSICQGPHYTSVCPSATKDSTSPPFANMQVGQPSSSNTTPATGTSSATGNGVQSAAFVNTTTSATTIKPKEDNVCGSCQGAFPSRQALFTHAILSGHQIDAEVVEVHACDYTPAYSDYDSVSTFGYGSADAYDDPAAAQPLLYNDLHAAISEFYWDGF</sequence>
<feature type="region of interest" description="Disordered" evidence="1">
    <location>
        <begin position="1025"/>
        <end position="1053"/>
    </location>
</feature>
<feature type="region of interest" description="Disordered" evidence="1">
    <location>
        <begin position="416"/>
        <end position="437"/>
    </location>
</feature>
<accession>A0A3N4HMI3</accession>
<gene>
    <name evidence="2" type="ORF">BJ508DRAFT_333368</name>
</gene>
<evidence type="ECO:0000313" key="3">
    <source>
        <dbReference type="Proteomes" id="UP000275078"/>
    </source>
</evidence>
<dbReference type="Proteomes" id="UP000275078">
    <property type="component" value="Unassembled WGS sequence"/>
</dbReference>
<feature type="compositionally biased region" description="Low complexity" evidence="1">
    <location>
        <begin position="1035"/>
        <end position="1052"/>
    </location>
</feature>
<feature type="region of interest" description="Disordered" evidence="1">
    <location>
        <begin position="563"/>
        <end position="586"/>
    </location>
</feature>
<dbReference type="AlphaFoldDB" id="A0A3N4HMI3"/>
<organism evidence="2 3">
    <name type="scientific">Ascobolus immersus RN42</name>
    <dbReference type="NCBI Taxonomy" id="1160509"/>
    <lineage>
        <taxon>Eukaryota</taxon>
        <taxon>Fungi</taxon>
        <taxon>Dikarya</taxon>
        <taxon>Ascomycota</taxon>
        <taxon>Pezizomycotina</taxon>
        <taxon>Pezizomycetes</taxon>
        <taxon>Pezizales</taxon>
        <taxon>Ascobolaceae</taxon>
        <taxon>Ascobolus</taxon>
    </lineage>
</organism>
<keyword evidence="3" id="KW-1185">Reference proteome</keyword>
<feature type="compositionally biased region" description="Polar residues" evidence="1">
    <location>
        <begin position="1025"/>
        <end position="1034"/>
    </location>
</feature>
<proteinExistence type="predicted"/>
<dbReference type="OrthoDB" id="4778648at2759"/>
<feature type="region of interest" description="Disordered" evidence="1">
    <location>
        <begin position="911"/>
        <end position="947"/>
    </location>
</feature>
<feature type="compositionally biased region" description="Pro residues" evidence="1">
    <location>
        <begin position="919"/>
        <end position="947"/>
    </location>
</feature>
<dbReference type="STRING" id="1160509.A0A3N4HMI3"/>
<reference evidence="2 3" key="1">
    <citation type="journal article" date="2018" name="Nat. Ecol. Evol.">
        <title>Pezizomycetes genomes reveal the molecular basis of ectomycorrhizal truffle lifestyle.</title>
        <authorList>
            <person name="Murat C."/>
            <person name="Payen T."/>
            <person name="Noel B."/>
            <person name="Kuo A."/>
            <person name="Morin E."/>
            <person name="Chen J."/>
            <person name="Kohler A."/>
            <person name="Krizsan K."/>
            <person name="Balestrini R."/>
            <person name="Da Silva C."/>
            <person name="Montanini B."/>
            <person name="Hainaut M."/>
            <person name="Levati E."/>
            <person name="Barry K.W."/>
            <person name="Belfiori B."/>
            <person name="Cichocki N."/>
            <person name="Clum A."/>
            <person name="Dockter R.B."/>
            <person name="Fauchery L."/>
            <person name="Guy J."/>
            <person name="Iotti M."/>
            <person name="Le Tacon F."/>
            <person name="Lindquist E.A."/>
            <person name="Lipzen A."/>
            <person name="Malagnac F."/>
            <person name="Mello A."/>
            <person name="Molinier V."/>
            <person name="Miyauchi S."/>
            <person name="Poulain J."/>
            <person name="Riccioni C."/>
            <person name="Rubini A."/>
            <person name="Sitrit Y."/>
            <person name="Splivallo R."/>
            <person name="Traeger S."/>
            <person name="Wang M."/>
            <person name="Zifcakova L."/>
            <person name="Wipf D."/>
            <person name="Zambonelli A."/>
            <person name="Paolocci F."/>
            <person name="Nowrousian M."/>
            <person name="Ottonello S."/>
            <person name="Baldrian P."/>
            <person name="Spatafora J.W."/>
            <person name="Henrissat B."/>
            <person name="Nagy L.G."/>
            <person name="Aury J.M."/>
            <person name="Wincker P."/>
            <person name="Grigoriev I.V."/>
            <person name="Bonfante P."/>
            <person name="Martin F.M."/>
        </authorList>
    </citation>
    <scope>NUCLEOTIDE SEQUENCE [LARGE SCALE GENOMIC DNA]</scope>
    <source>
        <strain evidence="2 3">RN42</strain>
    </source>
</reference>
<evidence type="ECO:0000313" key="2">
    <source>
        <dbReference type="EMBL" id="RPA74126.1"/>
    </source>
</evidence>
<name>A0A3N4HMI3_ASCIM</name>
<dbReference type="EMBL" id="ML119799">
    <property type="protein sequence ID" value="RPA74126.1"/>
    <property type="molecule type" value="Genomic_DNA"/>
</dbReference>